<reference evidence="2" key="1">
    <citation type="submission" date="2022-05" db="EMBL/GenBank/DDBJ databases">
        <title>Schlegelella sp. nov., isolated from mangrove soil.</title>
        <authorList>
            <person name="Liu Y."/>
            <person name="Ge X."/>
            <person name="Liu W."/>
        </authorList>
    </citation>
    <scope>NUCLEOTIDE SEQUENCE</scope>
    <source>
        <strain evidence="2">S2-27</strain>
    </source>
</reference>
<feature type="transmembrane region" description="Helical" evidence="1">
    <location>
        <begin position="21"/>
        <end position="43"/>
    </location>
</feature>
<evidence type="ECO:0000313" key="2">
    <source>
        <dbReference type="EMBL" id="MCM5679463.1"/>
    </source>
</evidence>
<dbReference type="Proteomes" id="UP001165541">
    <property type="component" value="Unassembled WGS sequence"/>
</dbReference>
<name>A0ABT0YL48_9BURK</name>
<feature type="transmembrane region" description="Helical" evidence="1">
    <location>
        <begin position="152"/>
        <end position="169"/>
    </location>
</feature>
<dbReference type="InterPro" id="IPR021354">
    <property type="entry name" value="DUF2975"/>
</dbReference>
<keyword evidence="1" id="KW-0812">Transmembrane</keyword>
<keyword evidence="3" id="KW-1185">Reference proteome</keyword>
<comment type="caution">
    <text evidence="2">The sequence shown here is derived from an EMBL/GenBank/DDBJ whole genome shotgun (WGS) entry which is preliminary data.</text>
</comment>
<accession>A0ABT0YL48</accession>
<gene>
    <name evidence="2" type="ORF">M8A51_07960</name>
</gene>
<feature type="transmembrane region" description="Helical" evidence="1">
    <location>
        <begin position="63"/>
        <end position="90"/>
    </location>
</feature>
<protein>
    <submittedName>
        <fullName evidence="2">DUF2975 domain-containing protein</fullName>
    </submittedName>
</protein>
<dbReference type="Pfam" id="PF11188">
    <property type="entry name" value="DUF2975"/>
    <property type="match status" value="1"/>
</dbReference>
<dbReference type="RefSeq" id="WP_251777673.1">
    <property type="nucleotide sequence ID" value="NZ_JAMKFE010000004.1"/>
</dbReference>
<feature type="transmembrane region" description="Helical" evidence="1">
    <location>
        <begin position="111"/>
        <end position="132"/>
    </location>
</feature>
<keyword evidence="1" id="KW-0472">Membrane</keyword>
<dbReference type="EMBL" id="JAMKFE010000004">
    <property type="protein sequence ID" value="MCM5679463.1"/>
    <property type="molecule type" value="Genomic_DNA"/>
</dbReference>
<proteinExistence type="predicted"/>
<organism evidence="2 3">
    <name type="scientific">Caldimonas mangrovi</name>
    <dbReference type="NCBI Taxonomy" id="2944811"/>
    <lineage>
        <taxon>Bacteria</taxon>
        <taxon>Pseudomonadati</taxon>
        <taxon>Pseudomonadota</taxon>
        <taxon>Betaproteobacteria</taxon>
        <taxon>Burkholderiales</taxon>
        <taxon>Sphaerotilaceae</taxon>
        <taxon>Caldimonas</taxon>
    </lineage>
</organism>
<evidence type="ECO:0000313" key="3">
    <source>
        <dbReference type="Proteomes" id="UP001165541"/>
    </source>
</evidence>
<keyword evidence="1" id="KW-1133">Transmembrane helix</keyword>
<sequence>MPSLPVPLARVRRLSRWMRGLAAFGIATLGVTPFLLWASPEWIRLLANGYGHFAQHPITINPVVQVLGALAMLPPSAIGIYALAQVWQLFGEYARGEVFGARACRRLRRMALALIAVAVAQPLSRTLTVLALTLYNPPGQKVLAIGISWHDYTFLLVGGVLLAVAWVMVEATRLAQEHAEFV</sequence>
<evidence type="ECO:0000256" key="1">
    <source>
        <dbReference type="SAM" id="Phobius"/>
    </source>
</evidence>